<dbReference type="Proteomes" id="UP001649230">
    <property type="component" value="Chromosome"/>
</dbReference>
<accession>A0ABY3SFI5</accession>
<dbReference type="PANTHER" id="PTHR43280:SF2">
    <property type="entry name" value="HTH-TYPE TRANSCRIPTIONAL REGULATOR EXSA"/>
    <property type="match status" value="1"/>
</dbReference>
<evidence type="ECO:0000256" key="2">
    <source>
        <dbReference type="ARBA" id="ARBA00023125"/>
    </source>
</evidence>
<keyword evidence="3" id="KW-0804">Transcription</keyword>
<evidence type="ECO:0000256" key="4">
    <source>
        <dbReference type="PROSITE-ProRule" id="PRU00169"/>
    </source>
</evidence>
<evidence type="ECO:0000313" key="8">
    <source>
        <dbReference type="Proteomes" id="UP001649230"/>
    </source>
</evidence>
<evidence type="ECO:0000256" key="1">
    <source>
        <dbReference type="ARBA" id="ARBA00023015"/>
    </source>
</evidence>
<keyword evidence="1" id="KW-0805">Transcription regulation</keyword>
<dbReference type="CDD" id="cd17536">
    <property type="entry name" value="REC_YesN-like"/>
    <property type="match status" value="1"/>
</dbReference>
<evidence type="ECO:0000259" key="6">
    <source>
        <dbReference type="PROSITE" id="PS50110"/>
    </source>
</evidence>
<dbReference type="PROSITE" id="PS00041">
    <property type="entry name" value="HTH_ARAC_FAMILY_1"/>
    <property type="match status" value="1"/>
</dbReference>
<feature type="domain" description="Response regulatory" evidence="6">
    <location>
        <begin position="2"/>
        <end position="119"/>
    </location>
</feature>
<gene>
    <name evidence="7" type="ORF">L0M14_18995</name>
</gene>
<dbReference type="SUPFAM" id="SSF52172">
    <property type="entry name" value="CheY-like"/>
    <property type="match status" value="1"/>
</dbReference>
<proteinExistence type="predicted"/>
<keyword evidence="8" id="KW-1185">Reference proteome</keyword>
<dbReference type="SUPFAM" id="SSF46689">
    <property type="entry name" value="Homeodomain-like"/>
    <property type="match status" value="2"/>
</dbReference>
<dbReference type="SMART" id="SM00448">
    <property type="entry name" value="REC"/>
    <property type="match status" value="1"/>
</dbReference>
<feature type="modified residue" description="4-aspartylphosphate" evidence="4">
    <location>
        <position position="54"/>
    </location>
</feature>
<dbReference type="InterPro" id="IPR011006">
    <property type="entry name" value="CheY-like_superfamily"/>
</dbReference>
<name>A0ABY3SFI5_9BACL</name>
<keyword evidence="4" id="KW-0597">Phosphoprotein</keyword>
<feature type="domain" description="HTH araC/xylS-type" evidence="5">
    <location>
        <begin position="317"/>
        <end position="415"/>
    </location>
</feature>
<protein>
    <submittedName>
        <fullName evidence="7">Response regulator</fullName>
    </submittedName>
</protein>
<dbReference type="InterPro" id="IPR018062">
    <property type="entry name" value="HTH_AraC-typ_CS"/>
</dbReference>
<organism evidence="7 8">
    <name type="scientific">Paenibacillus hexagrammi</name>
    <dbReference type="NCBI Taxonomy" id="2908839"/>
    <lineage>
        <taxon>Bacteria</taxon>
        <taxon>Bacillati</taxon>
        <taxon>Bacillota</taxon>
        <taxon>Bacilli</taxon>
        <taxon>Bacillales</taxon>
        <taxon>Paenibacillaceae</taxon>
        <taxon>Paenibacillus</taxon>
    </lineage>
</organism>
<dbReference type="PRINTS" id="PR00032">
    <property type="entry name" value="HTHARAC"/>
</dbReference>
<dbReference type="PROSITE" id="PS50110">
    <property type="entry name" value="RESPONSE_REGULATORY"/>
    <property type="match status" value="1"/>
</dbReference>
<evidence type="ECO:0000313" key="7">
    <source>
        <dbReference type="EMBL" id="UJF31840.1"/>
    </source>
</evidence>
<dbReference type="InterPro" id="IPR020449">
    <property type="entry name" value="Tscrpt_reg_AraC-type_HTH"/>
</dbReference>
<evidence type="ECO:0000256" key="3">
    <source>
        <dbReference type="ARBA" id="ARBA00023163"/>
    </source>
</evidence>
<dbReference type="Gene3D" id="1.10.10.60">
    <property type="entry name" value="Homeodomain-like"/>
    <property type="match status" value="2"/>
</dbReference>
<dbReference type="InterPro" id="IPR018060">
    <property type="entry name" value="HTH_AraC"/>
</dbReference>
<dbReference type="Gene3D" id="3.40.50.2300">
    <property type="match status" value="1"/>
</dbReference>
<dbReference type="InterPro" id="IPR009057">
    <property type="entry name" value="Homeodomain-like_sf"/>
</dbReference>
<dbReference type="InterPro" id="IPR001789">
    <property type="entry name" value="Sig_transdc_resp-reg_receiver"/>
</dbReference>
<dbReference type="PROSITE" id="PS01124">
    <property type="entry name" value="HTH_ARAC_FAMILY_2"/>
    <property type="match status" value="1"/>
</dbReference>
<keyword evidence="2" id="KW-0238">DNA-binding</keyword>
<dbReference type="SMART" id="SM00342">
    <property type="entry name" value="HTH_ARAC"/>
    <property type="match status" value="1"/>
</dbReference>
<dbReference type="EMBL" id="CP090978">
    <property type="protein sequence ID" value="UJF31840.1"/>
    <property type="molecule type" value="Genomic_DNA"/>
</dbReference>
<sequence length="430" mass="49651">MKALIVDDERHVREAVRCLIPWKQYGVEIVLEANNGKEALELIAAELPAVIFMDMRMPIVNGAQLLEWIHKHSPYSKTIVMSGFQDFEYVKPAIQYGGVDYLLKPLSREGLTSAAERAIALWREEQKSRQERMEQHAQLNMFRPHYRDKVLSDLVSGQIGSVEAVQSLNKEFGTTFGQKDCRLAVISLERLDPVLNRKFNGDRSLLAFTMTNIGNEIFKAGNFGYTFRYWYSGSDIVIIVWKDIERSEDLLEQIILAVRTVYGVEIEMGLSTILPFPSGVSQGFEQARQSLLEQEHCNSMNSRIHLWNDSKDSQLVQEIKQYIKENYSKEITLQDISERFYLSKENVSRKFKQVTDENVVEYISRIRMDKAKILLGNPAMRVSRISELVGVQDEKYFSRVFKKVTGLTPREYRKKTGEINQNSMIDIHKT</sequence>
<reference evidence="7 8" key="1">
    <citation type="journal article" date="2024" name="Int. J. Syst. Evol. Microbiol.">
        <title>Paenibacillus hexagrammi sp. nov., a novel bacterium isolated from the gut content of Hexagrammos agrammus.</title>
        <authorList>
            <person name="Jung H.K."/>
            <person name="Kim D.G."/>
            <person name="Zin H."/>
            <person name="Park J."/>
            <person name="Jung H."/>
            <person name="Kim Y.O."/>
            <person name="Kong H.J."/>
            <person name="Kim J.W."/>
            <person name="Kim Y.S."/>
        </authorList>
    </citation>
    <scope>NUCLEOTIDE SEQUENCE [LARGE SCALE GENOMIC DNA]</scope>
    <source>
        <strain evidence="7 8">YPD9-1</strain>
    </source>
</reference>
<dbReference type="RefSeq" id="WP_235118185.1">
    <property type="nucleotide sequence ID" value="NZ_CP090978.1"/>
</dbReference>
<dbReference type="Pfam" id="PF00072">
    <property type="entry name" value="Response_reg"/>
    <property type="match status" value="1"/>
</dbReference>
<dbReference type="Pfam" id="PF12833">
    <property type="entry name" value="HTH_18"/>
    <property type="match status" value="1"/>
</dbReference>
<dbReference type="PANTHER" id="PTHR43280">
    <property type="entry name" value="ARAC-FAMILY TRANSCRIPTIONAL REGULATOR"/>
    <property type="match status" value="1"/>
</dbReference>
<evidence type="ECO:0000259" key="5">
    <source>
        <dbReference type="PROSITE" id="PS01124"/>
    </source>
</evidence>